<protein>
    <submittedName>
        <fullName evidence="2">Uncharacterized protein</fullName>
    </submittedName>
</protein>
<gene>
    <name evidence="2" type="ORF">RCC_05403</name>
</gene>
<feature type="region of interest" description="Disordered" evidence="1">
    <location>
        <begin position="1"/>
        <end position="20"/>
    </location>
</feature>
<evidence type="ECO:0000313" key="2">
    <source>
        <dbReference type="EMBL" id="CZT19552.1"/>
    </source>
</evidence>
<dbReference type="GeneID" id="35600565"/>
<keyword evidence="3" id="KW-1185">Reference proteome</keyword>
<dbReference type="RefSeq" id="XP_023626442.1">
    <property type="nucleotide sequence ID" value="XM_023770674.1"/>
</dbReference>
<accession>A0A2D3UR62</accession>
<sequence>MGRQKETASARKPSPMKAPDCFHHTHLQIAIKRKLATKHSAQSTAVLIPMIHSNVAHQLFNGS</sequence>
<evidence type="ECO:0000313" key="3">
    <source>
        <dbReference type="Proteomes" id="UP000225277"/>
    </source>
</evidence>
<name>A0A2D3UR62_9PEZI</name>
<dbReference type="AlphaFoldDB" id="A0A2D3UR62"/>
<reference evidence="2 3" key="1">
    <citation type="submission" date="2016-03" db="EMBL/GenBank/DDBJ databases">
        <authorList>
            <person name="Ploux O."/>
        </authorList>
    </citation>
    <scope>NUCLEOTIDE SEQUENCE [LARGE SCALE GENOMIC DNA]</scope>
    <source>
        <strain evidence="2 3">URUG2</strain>
    </source>
</reference>
<dbReference type="EMBL" id="FJUY01000007">
    <property type="protein sequence ID" value="CZT19552.1"/>
    <property type="molecule type" value="Genomic_DNA"/>
</dbReference>
<organism evidence="2 3">
    <name type="scientific">Ramularia collo-cygni</name>
    <dbReference type="NCBI Taxonomy" id="112498"/>
    <lineage>
        <taxon>Eukaryota</taxon>
        <taxon>Fungi</taxon>
        <taxon>Dikarya</taxon>
        <taxon>Ascomycota</taxon>
        <taxon>Pezizomycotina</taxon>
        <taxon>Dothideomycetes</taxon>
        <taxon>Dothideomycetidae</taxon>
        <taxon>Mycosphaerellales</taxon>
        <taxon>Mycosphaerellaceae</taxon>
        <taxon>Ramularia</taxon>
    </lineage>
</organism>
<evidence type="ECO:0000256" key="1">
    <source>
        <dbReference type="SAM" id="MobiDB-lite"/>
    </source>
</evidence>
<proteinExistence type="predicted"/>
<dbReference type="Proteomes" id="UP000225277">
    <property type="component" value="Unassembled WGS sequence"/>
</dbReference>